<accession>A0A7H0FUH7</accession>
<evidence type="ECO:0000256" key="2">
    <source>
        <dbReference type="SAM" id="MobiDB-lite"/>
    </source>
</evidence>
<organism evidence="5 6">
    <name type="scientific">Agrilutibacter terrestris</name>
    <dbReference type="NCBI Taxonomy" id="2865112"/>
    <lineage>
        <taxon>Bacteria</taxon>
        <taxon>Pseudomonadati</taxon>
        <taxon>Pseudomonadota</taxon>
        <taxon>Gammaproteobacteria</taxon>
        <taxon>Lysobacterales</taxon>
        <taxon>Lysobacteraceae</taxon>
        <taxon>Agrilutibacter</taxon>
    </lineage>
</organism>
<proteinExistence type="predicted"/>
<dbReference type="RefSeq" id="WP_187711139.1">
    <property type="nucleotide sequence ID" value="NZ_CP060820.1"/>
</dbReference>
<dbReference type="CDD" id="cd13399">
    <property type="entry name" value="Slt35-like"/>
    <property type="match status" value="1"/>
</dbReference>
<feature type="region of interest" description="Disordered" evidence="2">
    <location>
        <begin position="20"/>
        <end position="52"/>
    </location>
</feature>
<evidence type="ECO:0000313" key="6">
    <source>
        <dbReference type="Proteomes" id="UP000516018"/>
    </source>
</evidence>
<dbReference type="Proteomes" id="UP000516018">
    <property type="component" value="Chromosome"/>
</dbReference>
<keyword evidence="3" id="KW-0732">Signal</keyword>
<evidence type="ECO:0000259" key="4">
    <source>
        <dbReference type="Pfam" id="PF13406"/>
    </source>
</evidence>
<dbReference type="PANTHER" id="PTHR30163:SF9">
    <property type="entry name" value="MEMBRANE-BOUND LYTIC MUREIN TRANSGLYCOSYLASE B"/>
    <property type="match status" value="1"/>
</dbReference>
<dbReference type="PANTHER" id="PTHR30163">
    <property type="entry name" value="MEMBRANE-BOUND LYTIC MUREIN TRANSGLYCOSYLASE B"/>
    <property type="match status" value="1"/>
</dbReference>
<feature type="domain" description="Transglycosylase SLT" evidence="4">
    <location>
        <begin position="59"/>
        <end position="358"/>
    </location>
</feature>
<evidence type="ECO:0000313" key="5">
    <source>
        <dbReference type="EMBL" id="QNP39693.1"/>
    </source>
</evidence>
<dbReference type="EMBL" id="CP060820">
    <property type="protein sequence ID" value="QNP39693.1"/>
    <property type="molecule type" value="Genomic_DNA"/>
</dbReference>
<sequence>MRTALTCALTLALAACATQAPPPPTTQQPASAPSAPGMTSADAIATALPPPQRPSDAVRAAFVAETAAKYGLDAAYIESVLARAQIRESTVTAMARPAETKPWRDYRPIFITPQRIDGGRAFLAEHRDQLARVEAQYGVPAEVIVAILGVETSWGGNTGKSSVLDALYTLAFNYPRTNLPERIERENQREAFFRDELAQLMKLGKETGLDVATLTGSYAGAMGWGQFMPSSYRAYAVDGDGDGKRDLFNDLDDVFASVANYFVKKGGWLRGQPVMVRAAYAPGTLPLVDSKGEPIHTLATLEQAGYRPLEPVPAGLTAAPIVLDGDANEYWLTFRNFRAIWSYNNSIRYATAVHQLAQLIAQPAPDVAPAPAAAPAPTDAANGQPGA</sequence>
<dbReference type="GO" id="GO:0009253">
    <property type="term" value="P:peptidoglycan catabolic process"/>
    <property type="evidence" value="ECO:0007669"/>
    <property type="project" value="TreeGrafter"/>
</dbReference>
<feature type="signal peptide" evidence="3">
    <location>
        <begin position="1"/>
        <end position="20"/>
    </location>
</feature>
<dbReference type="InterPro" id="IPR011757">
    <property type="entry name" value="Lytic_transglycosylase_MltB"/>
</dbReference>
<dbReference type="NCBIfam" id="TIGR02282">
    <property type="entry name" value="MltB"/>
    <property type="match status" value="1"/>
</dbReference>
<feature type="active site" evidence="1">
    <location>
        <position position="151"/>
    </location>
</feature>
<dbReference type="AlphaFoldDB" id="A0A7H0FUH7"/>
<dbReference type="GO" id="GO:0008933">
    <property type="term" value="F:peptidoglycan lytic transglycosylase activity"/>
    <property type="evidence" value="ECO:0007669"/>
    <property type="project" value="TreeGrafter"/>
</dbReference>
<dbReference type="Gene3D" id="1.10.8.350">
    <property type="entry name" value="Bacterial muramidase"/>
    <property type="match status" value="1"/>
</dbReference>
<dbReference type="InterPro" id="IPR023346">
    <property type="entry name" value="Lysozyme-like_dom_sf"/>
</dbReference>
<feature type="compositionally biased region" description="Low complexity" evidence="2">
    <location>
        <begin position="27"/>
        <end position="36"/>
    </location>
</feature>
<dbReference type="InterPro" id="IPR043426">
    <property type="entry name" value="MltB-like"/>
</dbReference>
<evidence type="ECO:0000256" key="3">
    <source>
        <dbReference type="SAM" id="SignalP"/>
    </source>
</evidence>
<gene>
    <name evidence="5" type="primary">mltB</name>
    <name evidence="5" type="ORF">H8B22_09190</name>
</gene>
<evidence type="ECO:0000256" key="1">
    <source>
        <dbReference type="PIRSR" id="PIRSR611757-1"/>
    </source>
</evidence>
<dbReference type="PROSITE" id="PS51257">
    <property type="entry name" value="PROKAR_LIPOPROTEIN"/>
    <property type="match status" value="1"/>
</dbReference>
<feature type="region of interest" description="Disordered" evidence="2">
    <location>
        <begin position="367"/>
        <end position="387"/>
    </location>
</feature>
<reference evidence="5 6" key="1">
    <citation type="submission" date="2020-08" db="EMBL/GenBank/DDBJ databases">
        <title>Lysobacter sp. II4 sp. nov., isolated from soil.</title>
        <authorList>
            <person name="Woo C.Y."/>
            <person name="Kim J."/>
        </authorList>
    </citation>
    <scope>NUCLEOTIDE SEQUENCE [LARGE SCALE GENOMIC DNA]</scope>
    <source>
        <strain evidence="5 6">II4</strain>
    </source>
</reference>
<protein>
    <submittedName>
        <fullName evidence="5">Lytic murein transglycosylase B</fullName>
    </submittedName>
</protein>
<dbReference type="InterPro" id="IPR031304">
    <property type="entry name" value="SLT_2"/>
</dbReference>
<dbReference type="Gene3D" id="1.10.530.10">
    <property type="match status" value="1"/>
</dbReference>
<dbReference type="Pfam" id="PF13406">
    <property type="entry name" value="SLT_2"/>
    <property type="match status" value="1"/>
</dbReference>
<feature type="chain" id="PRO_5028973124" evidence="3">
    <location>
        <begin position="21"/>
        <end position="387"/>
    </location>
</feature>
<dbReference type="FunFam" id="1.10.8.350:FF:000001">
    <property type="entry name" value="Lytic murein transglycosylase B"/>
    <property type="match status" value="1"/>
</dbReference>
<keyword evidence="6" id="KW-1185">Reference proteome</keyword>
<name>A0A7H0FUH7_9GAMM</name>
<dbReference type="SUPFAM" id="SSF53955">
    <property type="entry name" value="Lysozyme-like"/>
    <property type="match status" value="1"/>
</dbReference>
<dbReference type="KEGG" id="lsx:H8B22_09190"/>